<dbReference type="PANTHER" id="PTHR13239:SF4">
    <property type="entry name" value="AT25231P"/>
    <property type="match status" value="1"/>
</dbReference>
<feature type="compositionally biased region" description="Basic and acidic residues" evidence="1">
    <location>
        <begin position="229"/>
        <end position="241"/>
    </location>
</feature>
<reference evidence="4" key="1">
    <citation type="journal article" date="2020" name="Ecol. Evol.">
        <title>Genome structure and content of the rice root-knot nematode (Meloidogyne graminicola).</title>
        <authorList>
            <person name="Phan N.T."/>
            <person name="Danchin E.G.J."/>
            <person name="Klopp C."/>
            <person name="Perfus-Barbeoch L."/>
            <person name="Kozlowski D.K."/>
            <person name="Koutsovoulos G.D."/>
            <person name="Lopez-Roques C."/>
            <person name="Bouchez O."/>
            <person name="Zahm M."/>
            <person name="Besnard G."/>
            <person name="Bellafiore S."/>
        </authorList>
    </citation>
    <scope>NUCLEOTIDE SEQUENCE</scope>
    <source>
        <strain evidence="4">VN-18</strain>
    </source>
</reference>
<feature type="domain" description="Far11/STRP N-terminal" evidence="3">
    <location>
        <begin position="99"/>
        <end position="550"/>
    </location>
</feature>
<keyword evidence="2" id="KW-0732">Signal</keyword>
<dbReference type="Proteomes" id="UP000605970">
    <property type="component" value="Unassembled WGS sequence"/>
</dbReference>
<dbReference type="PANTHER" id="PTHR13239">
    <property type="entry name" value="PROTEIN REQUIRED FOR HYPHAL ANASTOMOSIS HAM-2"/>
    <property type="match status" value="1"/>
</dbReference>
<comment type="caution">
    <text evidence="4">The sequence shown here is derived from an EMBL/GenBank/DDBJ whole genome shotgun (WGS) entry which is preliminary data.</text>
</comment>
<name>A0A8S9ZSA5_9BILA</name>
<keyword evidence="5" id="KW-1185">Reference proteome</keyword>
<dbReference type="InterPro" id="IPR012486">
    <property type="entry name" value="Far11/STRP_N"/>
</dbReference>
<dbReference type="GO" id="GO:0005829">
    <property type="term" value="C:cytosol"/>
    <property type="evidence" value="ECO:0007669"/>
    <property type="project" value="TreeGrafter"/>
</dbReference>
<protein>
    <recommendedName>
        <fullName evidence="3">Far11/STRP N-terminal domain-containing protein</fullName>
    </recommendedName>
</protein>
<evidence type="ECO:0000313" key="4">
    <source>
        <dbReference type="EMBL" id="KAF7636134.1"/>
    </source>
</evidence>
<feature type="signal peptide" evidence="2">
    <location>
        <begin position="1"/>
        <end position="19"/>
    </location>
</feature>
<dbReference type="AlphaFoldDB" id="A0A8S9ZSA5"/>
<dbReference type="EMBL" id="JABEBT010000033">
    <property type="protein sequence ID" value="KAF7636134.1"/>
    <property type="molecule type" value="Genomic_DNA"/>
</dbReference>
<feature type="compositionally biased region" description="Low complexity" evidence="1">
    <location>
        <begin position="325"/>
        <end position="334"/>
    </location>
</feature>
<evidence type="ECO:0000256" key="1">
    <source>
        <dbReference type="SAM" id="MobiDB-lite"/>
    </source>
</evidence>
<accession>A0A8S9ZSA5</accession>
<organism evidence="4 5">
    <name type="scientific">Meloidogyne graminicola</name>
    <dbReference type="NCBI Taxonomy" id="189291"/>
    <lineage>
        <taxon>Eukaryota</taxon>
        <taxon>Metazoa</taxon>
        <taxon>Ecdysozoa</taxon>
        <taxon>Nematoda</taxon>
        <taxon>Chromadorea</taxon>
        <taxon>Rhabditida</taxon>
        <taxon>Tylenchina</taxon>
        <taxon>Tylenchomorpha</taxon>
        <taxon>Tylenchoidea</taxon>
        <taxon>Meloidogynidae</taxon>
        <taxon>Meloidogyninae</taxon>
        <taxon>Meloidogyne</taxon>
    </lineage>
</organism>
<dbReference type="GO" id="GO:0007010">
    <property type="term" value="P:cytoskeleton organization"/>
    <property type="evidence" value="ECO:0007669"/>
    <property type="project" value="TreeGrafter"/>
</dbReference>
<dbReference type="InterPro" id="IPR040185">
    <property type="entry name" value="Far11/STRP"/>
</dbReference>
<feature type="region of interest" description="Disordered" evidence="1">
    <location>
        <begin position="325"/>
        <end position="363"/>
    </location>
</feature>
<evidence type="ECO:0000256" key="2">
    <source>
        <dbReference type="SAM" id="SignalP"/>
    </source>
</evidence>
<gene>
    <name evidence="4" type="ORF">Mgra_00004393</name>
</gene>
<dbReference type="OrthoDB" id="5856206at2759"/>
<evidence type="ECO:0000313" key="5">
    <source>
        <dbReference type="Proteomes" id="UP000605970"/>
    </source>
</evidence>
<feature type="compositionally biased region" description="Basic residues" evidence="1">
    <location>
        <begin position="212"/>
        <end position="226"/>
    </location>
</feature>
<evidence type="ECO:0000259" key="3">
    <source>
        <dbReference type="SMART" id="SM01292"/>
    </source>
</evidence>
<feature type="region of interest" description="Disordered" evidence="1">
    <location>
        <begin position="204"/>
        <end position="272"/>
    </location>
</feature>
<sequence length="663" mass="74617">MRTIKIAFVFLDVFGLLFAEDVYGTTNRRSSSSEPRMSNNNTSLTCKDSVASNDLCVSALAQRRSANLPKLRELCSGVSNELNISSTELPLTGGRATLMGELDFIYADTDSYTNELAEFYTYSEMDEFALNFECFVKFMREQKKEPIWNQLPRKEKCSIIQELASNFDSNQPEQRLHSTRIILYILQGAYGDFAELESKQEKAPILADRSSRRSSRNKQHPRRPLSSHKLGEEIIENKSYKIADSNSSSDTGSGGEEDGTTTSELGLPKWFGPDHGTGDYEPDCLLNSTANAYLLYEQGLFQPLCSLLRLEISLPFERYADHSRQSSVSNSRSTSHMDLTTGIAPDGGGGSAAGTFERRRSRRSATLADNERIRVVLNCIYHMVESLRREELITDELCSIFEQRKVNYHSQDYTFSISKTSSETNVHASLRSLRKQFLTELEEPLEHIKLPLIIILLDMMPTFVRAKNPHYPIKKVILLCWKVLLSTLGGIDVLRETKARKRQESSLEPIEDTLQAAIHMKPLTQSFGTTLVGGTGSTNTENAVNKEALQRVFKVRLAKDKLFKRQVACSSTSSNNENGNDNINYNSTDSVIDSTIEKVSLELKEVNLDDSDDVKSSDVFNDVNDSMPSINNEEEVVKVEEINGTSDSTEQNDYLVFINFFLF</sequence>
<dbReference type="SMART" id="SM01292">
    <property type="entry name" value="N1221"/>
    <property type="match status" value="1"/>
</dbReference>
<feature type="chain" id="PRO_5035794658" description="Far11/STRP N-terminal domain-containing protein" evidence="2">
    <location>
        <begin position="20"/>
        <end position="663"/>
    </location>
</feature>
<proteinExistence type="predicted"/>
<dbReference type="Pfam" id="PF07923">
    <property type="entry name" value="N1221"/>
    <property type="match status" value="1"/>
</dbReference>